<sequence length="121" mass="14083">MLPSRSRYKMVFRSKARASKGAPQVRFCCPFVRTLPEEFPNPRTRLASGLDPLPIDYTFPLFRNGRPTERAGLEEEHCHQRCYSKRDAVSEGLTLSEREDLNKETGFQRGQRNTYRAYIPE</sequence>
<name>A0A8X6Q859_NEPPI</name>
<protein>
    <submittedName>
        <fullName evidence="1">Uncharacterized protein</fullName>
    </submittedName>
</protein>
<reference evidence="1" key="1">
    <citation type="submission" date="2020-08" db="EMBL/GenBank/DDBJ databases">
        <title>Multicomponent nature underlies the extraordinary mechanical properties of spider dragline silk.</title>
        <authorList>
            <person name="Kono N."/>
            <person name="Nakamura H."/>
            <person name="Mori M."/>
            <person name="Yoshida Y."/>
            <person name="Ohtoshi R."/>
            <person name="Malay A.D."/>
            <person name="Moran D.A.P."/>
            <person name="Tomita M."/>
            <person name="Numata K."/>
            <person name="Arakawa K."/>
        </authorList>
    </citation>
    <scope>NUCLEOTIDE SEQUENCE</scope>
</reference>
<dbReference type="AlphaFoldDB" id="A0A8X6Q859"/>
<proteinExistence type="predicted"/>
<evidence type="ECO:0000313" key="2">
    <source>
        <dbReference type="Proteomes" id="UP000887013"/>
    </source>
</evidence>
<dbReference type="Proteomes" id="UP000887013">
    <property type="component" value="Unassembled WGS sequence"/>
</dbReference>
<gene>
    <name evidence="1" type="ORF">NPIL_597361</name>
</gene>
<keyword evidence="2" id="KW-1185">Reference proteome</keyword>
<comment type="caution">
    <text evidence="1">The sequence shown here is derived from an EMBL/GenBank/DDBJ whole genome shotgun (WGS) entry which is preliminary data.</text>
</comment>
<organism evidence="1 2">
    <name type="scientific">Nephila pilipes</name>
    <name type="common">Giant wood spider</name>
    <name type="synonym">Nephila maculata</name>
    <dbReference type="NCBI Taxonomy" id="299642"/>
    <lineage>
        <taxon>Eukaryota</taxon>
        <taxon>Metazoa</taxon>
        <taxon>Ecdysozoa</taxon>
        <taxon>Arthropoda</taxon>
        <taxon>Chelicerata</taxon>
        <taxon>Arachnida</taxon>
        <taxon>Araneae</taxon>
        <taxon>Araneomorphae</taxon>
        <taxon>Entelegynae</taxon>
        <taxon>Araneoidea</taxon>
        <taxon>Nephilidae</taxon>
        <taxon>Nephila</taxon>
    </lineage>
</organism>
<evidence type="ECO:0000313" key="1">
    <source>
        <dbReference type="EMBL" id="GFU00955.1"/>
    </source>
</evidence>
<dbReference type="EMBL" id="BMAW01027187">
    <property type="protein sequence ID" value="GFU00955.1"/>
    <property type="molecule type" value="Genomic_DNA"/>
</dbReference>
<accession>A0A8X6Q859</accession>